<comment type="similarity">
    <text evidence="9">Belongs to the protein kinase superfamily. Ser/Thr protein kinase family. WEE1 subfamily.</text>
</comment>
<evidence type="ECO:0000256" key="4">
    <source>
        <dbReference type="ARBA" id="ARBA00022777"/>
    </source>
</evidence>
<feature type="region of interest" description="Disordered" evidence="12">
    <location>
        <begin position="1"/>
        <end position="145"/>
    </location>
</feature>
<reference evidence="14 15" key="1">
    <citation type="submission" date="2022-11" db="EMBL/GenBank/DDBJ databases">
        <title>Whole genome sequence of Eschrichtius robustus ER-17-0199.</title>
        <authorList>
            <person name="Bruniche-Olsen A."/>
            <person name="Black A.N."/>
            <person name="Fields C.J."/>
            <person name="Walden K."/>
            <person name="Dewoody J.A."/>
        </authorList>
    </citation>
    <scope>NUCLEOTIDE SEQUENCE [LARGE SCALE GENOMIC DNA]</scope>
    <source>
        <strain evidence="14">ER-17-0199</strain>
        <tissue evidence="14">Blubber</tissue>
    </source>
</reference>
<feature type="compositionally biased region" description="Basic and acidic residues" evidence="12">
    <location>
        <begin position="25"/>
        <end position="36"/>
    </location>
</feature>
<dbReference type="InterPro" id="IPR017164">
    <property type="entry name" value="Wee1-like_protein_kinase"/>
</dbReference>
<dbReference type="PROSITE" id="PS50011">
    <property type="entry name" value="PROTEIN_KINASE_DOM"/>
    <property type="match status" value="1"/>
</dbReference>
<keyword evidence="6 9" id="KW-0829">Tyrosine-protein kinase</keyword>
<dbReference type="FunFam" id="1.10.510.10:FF:000217">
    <property type="entry name" value="Wee1-like protein kinase"/>
    <property type="match status" value="1"/>
</dbReference>
<evidence type="ECO:0000256" key="10">
    <source>
        <dbReference type="PIRSR" id="PIRSR037281-1"/>
    </source>
</evidence>
<dbReference type="PROSITE" id="PS00108">
    <property type="entry name" value="PROTEIN_KINASE_ST"/>
    <property type="match status" value="1"/>
</dbReference>
<comment type="similarity">
    <text evidence="8">Belongs to the protein kinase superfamily. Ser/Thr protein kinase family. GCN2 subfamily.</text>
</comment>
<feature type="domain" description="Protein kinase" evidence="13">
    <location>
        <begin position="115"/>
        <end position="417"/>
    </location>
</feature>
<dbReference type="GO" id="GO:0051321">
    <property type="term" value="P:meiotic cell cycle"/>
    <property type="evidence" value="ECO:0007669"/>
    <property type="project" value="UniProtKB-KW"/>
</dbReference>
<keyword evidence="7" id="KW-0469">Meiosis</keyword>
<evidence type="ECO:0000256" key="9">
    <source>
        <dbReference type="PIRNR" id="PIRNR037281"/>
    </source>
</evidence>
<evidence type="ECO:0000256" key="6">
    <source>
        <dbReference type="ARBA" id="ARBA00023137"/>
    </source>
</evidence>
<dbReference type="InterPro" id="IPR008271">
    <property type="entry name" value="Ser/Thr_kinase_AS"/>
</dbReference>
<evidence type="ECO:0000256" key="12">
    <source>
        <dbReference type="SAM" id="MobiDB-lite"/>
    </source>
</evidence>
<comment type="caution">
    <text evidence="14">The sequence shown here is derived from an EMBL/GenBank/DDBJ whole genome shotgun (WGS) entry which is preliminary data.</text>
</comment>
<keyword evidence="11" id="KW-0460">Magnesium</keyword>
<protein>
    <recommendedName>
        <fullName evidence="9">Wee1-like protein kinase</fullName>
        <ecNumber evidence="9">2.7.10.2</ecNumber>
    </recommendedName>
</protein>
<feature type="binding site" evidence="11">
    <location>
        <position position="275"/>
    </location>
    <ligand>
        <name>Mg(2+)</name>
        <dbReference type="ChEBI" id="CHEBI:18420"/>
        <label>1</label>
    </ligand>
</feature>
<evidence type="ECO:0000313" key="14">
    <source>
        <dbReference type="EMBL" id="KAJ8782893.1"/>
    </source>
</evidence>
<dbReference type="GO" id="GO:0000278">
    <property type="term" value="P:mitotic cell cycle"/>
    <property type="evidence" value="ECO:0007669"/>
    <property type="project" value="InterPro"/>
</dbReference>
<dbReference type="InterPro" id="IPR050339">
    <property type="entry name" value="CC_SR_Kinase"/>
</dbReference>
<evidence type="ECO:0000256" key="7">
    <source>
        <dbReference type="ARBA" id="ARBA00023254"/>
    </source>
</evidence>
<evidence type="ECO:0000256" key="2">
    <source>
        <dbReference type="ARBA" id="ARBA00022723"/>
    </source>
</evidence>
<sequence length="494" mass="54381">MGDNDEDKELKQKLSFSSCEEEHENEGQKEAQESKEAQSQTPEKSGVRDSGCVQEAELTPLKTPLSNVRDLNTFQEKDQASPGQGLRTPVSHSLTRPETPAPPDKGKPPRCESPFTPKGQVSQPVISSTGKLPSRSSKHLKLTPSPFTDEMTSLALVNINPFTPESYRKQSLKSNGKRKTRGDLNLAMHEVYAHAVLGHHPHVVRYYSAWAEDDHMIIQNEYCNGGSLQAAISENAKSGNHFQECKLKDILLQISLGLKYIHSSGMVHLDIKPSNIFICHKMQSDSPVVPEEIENEADWFLSANVMYKIGDLGHVTSISKPKVEEGDSRFLANEILQENYQHLPKADIFALGLTVALAAGAESLPTNGAAWHHIREGNLPDMPQELSKEFHQLLKNMIHPNPAERPSAAALAKSRVLCPSLGKTEELQQQLNLEKFKTATLERELKEAQQAQSPKECHSVPGVSGTPTGSRSTKRLVGGKSAKSSSFTWGQTSP</sequence>
<keyword evidence="9" id="KW-0539">Nucleus</keyword>
<gene>
    <name evidence="14" type="ORF">J1605_009501</name>
</gene>
<comment type="catalytic activity">
    <reaction evidence="9">
        <text>L-tyrosyl-[protein] + ATP = O-phospho-L-tyrosyl-[protein] + ADP + H(+)</text>
        <dbReference type="Rhea" id="RHEA:10596"/>
        <dbReference type="Rhea" id="RHEA-COMP:10136"/>
        <dbReference type="Rhea" id="RHEA-COMP:20101"/>
        <dbReference type="ChEBI" id="CHEBI:15378"/>
        <dbReference type="ChEBI" id="CHEBI:30616"/>
        <dbReference type="ChEBI" id="CHEBI:46858"/>
        <dbReference type="ChEBI" id="CHEBI:61978"/>
        <dbReference type="ChEBI" id="CHEBI:456216"/>
        <dbReference type="EC" id="2.7.10.2"/>
    </reaction>
</comment>
<feature type="binding site" evidence="11">
    <location>
        <position position="311"/>
    </location>
    <ligand>
        <name>Mg(2+)</name>
        <dbReference type="ChEBI" id="CHEBI:18420"/>
        <label>1</label>
    </ligand>
</feature>
<name>A0AB34GUE0_ESCRO</name>
<dbReference type="GO" id="GO:0060631">
    <property type="term" value="P:regulation of meiosis I"/>
    <property type="evidence" value="ECO:0007669"/>
    <property type="project" value="TreeGrafter"/>
</dbReference>
<dbReference type="Proteomes" id="UP001159641">
    <property type="component" value="Unassembled WGS sequence"/>
</dbReference>
<evidence type="ECO:0000256" key="5">
    <source>
        <dbReference type="ARBA" id="ARBA00022840"/>
    </source>
</evidence>
<evidence type="ECO:0000259" key="13">
    <source>
        <dbReference type="PROSITE" id="PS50011"/>
    </source>
</evidence>
<evidence type="ECO:0000256" key="1">
    <source>
        <dbReference type="ARBA" id="ARBA00022679"/>
    </source>
</evidence>
<evidence type="ECO:0000256" key="3">
    <source>
        <dbReference type="ARBA" id="ARBA00022741"/>
    </source>
</evidence>
<dbReference type="InterPro" id="IPR000719">
    <property type="entry name" value="Prot_kinase_dom"/>
</dbReference>
<dbReference type="Gene3D" id="3.30.200.20">
    <property type="entry name" value="Phosphorylase Kinase, domain 1"/>
    <property type="match status" value="1"/>
</dbReference>
<dbReference type="SMART" id="SM00220">
    <property type="entry name" value="S_TKc"/>
    <property type="match status" value="1"/>
</dbReference>
<dbReference type="InterPro" id="IPR011009">
    <property type="entry name" value="Kinase-like_dom_sf"/>
</dbReference>
<evidence type="ECO:0000256" key="8">
    <source>
        <dbReference type="ARBA" id="ARBA00037982"/>
    </source>
</evidence>
<dbReference type="EC" id="2.7.10.2" evidence="9"/>
<dbReference type="Pfam" id="PF00069">
    <property type="entry name" value="Pkinase"/>
    <property type="match status" value="1"/>
</dbReference>
<evidence type="ECO:0000256" key="11">
    <source>
        <dbReference type="PIRSR" id="PIRSR037281-3"/>
    </source>
</evidence>
<dbReference type="SUPFAM" id="SSF56112">
    <property type="entry name" value="Protein kinase-like (PK-like)"/>
    <property type="match status" value="1"/>
</dbReference>
<feature type="active site" description="Proton acceptor" evidence="10">
    <location>
        <position position="270"/>
    </location>
</feature>
<organism evidence="14 15">
    <name type="scientific">Eschrichtius robustus</name>
    <name type="common">California gray whale</name>
    <name type="synonym">Eschrichtius gibbosus</name>
    <dbReference type="NCBI Taxonomy" id="9764"/>
    <lineage>
        <taxon>Eukaryota</taxon>
        <taxon>Metazoa</taxon>
        <taxon>Chordata</taxon>
        <taxon>Craniata</taxon>
        <taxon>Vertebrata</taxon>
        <taxon>Euteleostomi</taxon>
        <taxon>Mammalia</taxon>
        <taxon>Eutheria</taxon>
        <taxon>Laurasiatheria</taxon>
        <taxon>Artiodactyla</taxon>
        <taxon>Whippomorpha</taxon>
        <taxon>Cetacea</taxon>
        <taxon>Mysticeti</taxon>
        <taxon>Eschrichtiidae</taxon>
        <taxon>Eschrichtius</taxon>
    </lineage>
</organism>
<keyword evidence="15" id="KW-1185">Reference proteome</keyword>
<dbReference type="PANTHER" id="PTHR11042:SF75">
    <property type="entry name" value="WEE1-LIKE PROTEIN KINASE 2"/>
    <property type="match status" value="1"/>
</dbReference>
<dbReference type="GO" id="GO:0005634">
    <property type="term" value="C:nucleus"/>
    <property type="evidence" value="ECO:0007669"/>
    <property type="project" value="UniProtKB-SubCell"/>
</dbReference>
<dbReference type="EMBL" id="JAIQCJ010002089">
    <property type="protein sequence ID" value="KAJ8782893.1"/>
    <property type="molecule type" value="Genomic_DNA"/>
</dbReference>
<proteinExistence type="inferred from homology"/>
<dbReference type="AlphaFoldDB" id="A0AB34GUE0"/>
<feature type="compositionally biased region" description="Polar residues" evidence="12">
    <location>
        <begin position="119"/>
        <end position="135"/>
    </location>
</feature>
<keyword evidence="1 9" id="KW-0808">Transferase</keyword>
<comment type="cofactor">
    <cofactor evidence="11">
        <name>Mg(2+)</name>
        <dbReference type="ChEBI" id="CHEBI:18420"/>
    </cofactor>
    <text evidence="11">Binds 2 magnesium ions per subunit.</text>
</comment>
<keyword evidence="4 9" id="KW-0418">Kinase</keyword>
<feature type="region of interest" description="Disordered" evidence="12">
    <location>
        <begin position="445"/>
        <end position="494"/>
    </location>
</feature>
<dbReference type="GO" id="GO:0000287">
    <property type="term" value="F:magnesium ion binding"/>
    <property type="evidence" value="ECO:0007669"/>
    <property type="project" value="InterPro"/>
</dbReference>
<keyword evidence="2 9" id="KW-0479">Metal-binding</keyword>
<dbReference type="PANTHER" id="PTHR11042">
    <property type="entry name" value="EUKARYOTIC TRANSLATION INITIATION FACTOR 2-ALPHA KINASE EIF2-ALPHA KINASE -RELATED"/>
    <property type="match status" value="1"/>
</dbReference>
<dbReference type="PIRSF" id="PIRSF037281">
    <property type="entry name" value="Wee1-like_protein_kinase"/>
    <property type="match status" value="1"/>
</dbReference>
<accession>A0AB34GUE0</accession>
<feature type="compositionally biased region" description="Polar residues" evidence="12">
    <location>
        <begin position="482"/>
        <end position="494"/>
    </location>
</feature>
<keyword evidence="3 9" id="KW-0547">Nucleotide-binding</keyword>
<dbReference type="GO" id="GO:0005737">
    <property type="term" value="C:cytoplasm"/>
    <property type="evidence" value="ECO:0007669"/>
    <property type="project" value="TreeGrafter"/>
</dbReference>
<feature type="compositionally biased region" description="Polar residues" evidence="12">
    <location>
        <begin position="64"/>
        <end position="74"/>
    </location>
</feature>
<comment type="subcellular location">
    <subcellularLocation>
        <location evidence="9">Nucleus</location>
    </subcellularLocation>
</comment>
<dbReference type="GO" id="GO:0004715">
    <property type="term" value="F:non-membrane spanning protein tyrosine kinase activity"/>
    <property type="evidence" value="ECO:0007669"/>
    <property type="project" value="UniProtKB-UniRule"/>
</dbReference>
<evidence type="ECO:0000313" key="15">
    <source>
        <dbReference type="Proteomes" id="UP001159641"/>
    </source>
</evidence>
<dbReference type="Gene3D" id="1.10.510.10">
    <property type="entry name" value="Transferase(Phosphotransferase) domain 1"/>
    <property type="match status" value="1"/>
</dbReference>
<keyword evidence="5 9" id="KW-0067">ATP-binding</keyword>
<dbReference type="GO" id="GO:0005524">
    <property type="term" value="F:ATP binding"/>
    <property type="evidence" value="ECO:0007669"/>
    <property type="project" value="UniProtKB-UniRule"/>
</dbReference>